<dbReference type="HOGENOM" id="CLU_2341831_0_0_9"/>
<name>C0EEF4_9FIRM</name>
<dbReference type="STRING" id="537013.CLOSTMETH_02240"/>
<comment type="caution">
    <text evidence="1">The sequence shown here is derived from an EMBL/GenBank/DDBJ whole genome shotgun (WGS) entry which is preliminary data.</text>
</comment>
<dbReference type="AlphaFoldDB" id="C0EEF4"/>
<evidence type="ECO:0000313" key="2">
    <source>
        <dbReference type="Proteomes" id="UP000003340"/>
    </source>
</evidence>
<proteinExistence type="predicted"/>
<keyword evidence="2" id="KW-1185">Reference proteome</keyword>
<sequence length="97" mass="10842">MKSANQDHSIQTEPSHILFGEGYLYRLTEGGAGNPEFFGVQICNLEGNKILYALDDLSEDRTVAEELLKLLAVEQVEPDQATYIIEDYLGKISTIIH</sequence>
<dbReference type="Pfam" id="PF20124">
    <property type="entry name" value="DUF6514"/>
    <property type="match status" value="1"/>
</dbReference>
<dbReference type="EMBL" id="ACEC01000070">
    <property type="protein sequence ID" value="EEG30142.1"/>
    <property type="molecule type" value="Genomic_DNA"/>
</dbReference>
<evidence type="ECO:0000313" key="1">
    <source>
        <dbReference type="EMBL" id="EEG30142.1"/>
    </source>
</evidence>
<dbReference type="Proteomes" id="UP000003340">
    <property type="component" value="Unassembled WGS sequence"/>
</dbReference>
<reference evidence="1 2" key="1">
    <citation type="submission" date="2009-01" db="EMBL/GenBank/DDBJ databases">
        <authorList>
            <person name="Fulton L."/>
            <person name="Clifton S."/>
            <person name="Fulton B."/>
            <person name="Xu J."/>
            <person name="Minx P."/>
            <person name="Pepin K.H."/>
            <person name="Johnson M."/>
            <person name="Bhonagiri V."/>
            <person name="Nash W.E."/>
            <person name="Mardis E.R."/>
            <person name="Wilson R.K."/>
        </authorList>
    </citation>
    <scope>NUCLEOTIDE SEQUENCE [LARGE SCALE GENOMIC DNA]</scope>
    <source>
        <strain evidence="1 2">DSM 5476</strain>
    </source>
</reference>
<protein>
    <submittedName>
        <fullName evidence="1">Uncharacterized protein</fullName>
    </submittedName>
</protein>
<gene>
    <name evidence="1" type="ORF">CLOSTMETH_02240</name>
</gene>
<accession>C0EEF4</accession>
<organism evidence="1 2">
    <name type="scientific">[Clostridium] methylpentosum DSM 5476</name>
    <dbReference type="NCBI Taxonomy" id="537013"/>
    <lineage>
        <taxon>Bacteria</taxon>
        <taxon>Bacillati</taxon>
        <taxon>Bacillota</taxon>
        <taxon>Clostridia</taxon>
        <taxon>Eubacteriales</taxon>
        <taxon>Oscillospiraceae</taxon>
        <taxon>Oscillospiraceae incertae sedis</taxon>
    </lineage>
</organism>
<reference evidence="1 2" key="2">
    <citation type="submission" date="2009-02" db="EMBL/GenBank/DDBJ databases">
        <title>Draft genome sequence of Clostridium methylpentosum (DSM 5476).</title>
        <authorList>
            <person name="Sudarsanam P."/>
            <person name="Ley R."/>
            <person name="Guruge J."/>
            <person name="Turnbaugh P.J."/>
            <person name="Mahowald M."/>
            <person name="Liep D."/>
            <person name="Gordon J."/>
        </authorList>
    </citation>
    <scope>NUCLEOTIDE SEQUENCE [LARGE SCALE GENOMIC DNA]</scope>
    <source>
        <strain evidence="1 2">DSM 5476</strain>
    </source>
</reference>
<dbReference type="InterPro" id="IPR017016">
    <property type="entry name" value="UCP033595"/>
</dbReference>